<dbReference type="PANTHER" id="PTHR48086:SF3">
    <property type="entry name" value="SODIUM_PROLINE SYMPORTER"/>
    <property type="match status" value="1"/>
</dbReference>
<keyword evidence="8" id="KW-0915">Sodium</keyword>
<dbReference type="PANTHER" id="PTHR48086">
    <property type="entry name" value="SODIUM/PROLINE SYMPORTER-RELATED"/>
    <property type="match status" value="1"/>
</dbReference>
<feature type="transmembrane region" description="Helical" evidence="14">
    <location>
        <begin position="400"/>
        <end position="427"/>
    </location>
</feature>
<evidence type="ECO:0000256" key="2">
    <source>
        <dbReference type="ARBA" id="ARBA00006434"/>
    </source>
</evidence>
<dbReference type="PROSITE" id="PS50283">
    <property type="entry name" value="NA_SOLUT_SYMP_3"/>
    <property type="match status" value="1"/>
</dbReference>
<keyword evidence="6" id="KW-0769">Symport</keyword>
<dbReference type="InterPro" id="IPR001734">
    <property type="entry name" value="Na/solute_symporter"/>
</dbReference>
<evidence type="ECO:0000313" key="16">
    <source>
        <dbReference type="Proteomes" id="UP001499915"/>
    </source>
</evidence>
<dbReference type="Proteomes" id="UP001499915">
    <property type="component" value="Unassembled WGS sequence"/>
</dbReference>
<feature type="coiled-coil region" evidence="13">
    <location>
        <begin position="663"/>
        <end position="718"/>
    </location>
</feature>
<evidence type="ECO:0000256" key="4">
    <source>
        <dbReference type="ARBA" id="ARBA00022475"/>
    </source>
</evidence>
<feature type="transmembrane region" description="Helical" evidence="14">
    <location>
        <begin position="6"/>
        <end position="25"/>
    </location>
</feature>
<evidence type="ECO:0000256" key="8">
    <source>
        <dbReference type="ARBA" id="ARBA00023053"/>
    </source>
</evidence>
<evidence type="ECO:0000256" key="6">
    <source>
        <dbReference type="ARBA" id="ARBA00022847"/>
    </source>
</evidence>
<organism evidence="15 16">
    <name type="scientific">Marinobacterium maritimum</name>
    <dbReference type="NCBI Taxonomy" id="500162"/>
    <lineage>
        <taxon>Bacteria</taxon>
        <taxon>Pseudomonadati</taxon>
        <taxon>Pseudomonadota</taxon>
        <taxon>Gammaproteobacteria</taxon>
        <taxon>Oceanospirillales</taxon>
        <taxon>Oceanospirillaceae</taxon>
        <taxon>Marinobacterium</taxon>
    </lineage>
</organism>
<comment type="catalytic activity">
    <reaction evidence="12">
        <text>L-proline(in) + Na(+)(in) = L-proline(out) + Na(+)(out)</text>
        <dbReference type="Rhea" id="RHEA:28967"/>
        <dbReference type="ChEBI" id="CHEBI:29101"/>
        <dbReference type="ChEBI" id="CHEBI:60039"/>
    </reaction>
</comment>
<keyword evidence="3" id="KW-0813">Transport</keyword>
<keyword evidence="11" id="KW-0739">Sodium transport</keyword>
<keyword evidence="5 14" id="KW-0812">Transmembrane</keyword>
<dbReference type="Gene3D" id="1.20.1730.10">
    <property type="entry name" value="Sodium/glucose cotransporter"/>
    <property type="match status" value="1"/>
</dbReference>
<dbReference type="CDD" id="cd10322">
    <property type="entry name" value="SLC5sbd"/>
    <property type="match status" value="1"/>
</dbReference>
<dbReference type="InterPro" id="IPR038377">
    <property type="entry name" value="Na/Glc_symporter_sf"/>
</dbReference>
<evidence type="ECO:0000256" key="7">
    <source>
        <dbReference type="ARBA" id="ARBA00022989"/>
    </source>
</evidence>
<evidence type="ECO:0000313" key="15">
    <source>
        <dbReference type="EMBL" id="GAA0687004.1"/>
    </source>
</evidence>
<feature type="transmembrane region" description="Helical" evidence="14">
    <location>
        <begin position="434"/>
        <end position="456"/>
    </location>
</feature>
<feature type="transmembrane region" description="Helical" evidence="14">
    <location>
        <begin position="187"/>
        <end position="209"/>
    </location>
</feature>
<sequence>MFSPLSVLLVITLYIGLLFGLAQWGEHRTRRGRPINSATIYALSLCVYFTTWTFYGSVGFATQSGLLYLGVYVGSLLSLFFWQYTIRRMIAVKETFHITSIADLISTRYRRSQRIAALVTLIALFGLLPYISLQLEAVIRSLRLITHEGAGHIHWSSSGMVITLLMAVFTIIFGVRRLDPTERHQGMILALVAECVIKLIAYLIIGLFISYQFFDGPLDIYQKIQEHNLQHLVSLGGEDSGIQWLTLIVLSFAGVQLLPRQFHVGVVENVSPSHLGRALWVFPLYTVLIVMFVVPVAAAGSILGLPEQSADFFMLLVPQALDEPYLALLSFLGGFAAASGMVIITTMTLATMVSNHLLLPFCEKFQQLAWMRTWLLQVRWVLVAIILFGSLLLARLLTDTYMLVAVGMISFVAALQFAPATFIGLFWNRGNSMGAMLGLMAGFGLWTWTLIVPAWVEEGWLPLSLLEHGPLGIQWLAPQALFGSDLPKIPHAVFWSLSVNLLAYFLGSWFYNPHKQERTLTTEFLYTSRALRTQEKARPTGLNAYIELAPKLVEAEQLLRRYLGDEKAQHNVNRIADDLQVYDKSHISVVELMEFHRMLEQILAGAIGAASAHTAIEENIRYTDRERSDLTAIYSHIVNELQGSYRFHPDKANEPQSRGFEMLDDLQDQLEHLQLKIDQQGNELEQLEAKLERQYQEIFDYRVEAQRLRHENETLRQQLLAESQGDNSALTRGPG</sequence>
<evidence type="ECO:0000256" key="1">
    <source>
        <dbReference type="ARBA" id="ARBA00004651"/>
    </source>
</evidence>
<feature type="transmembrane region" description="Helical" evidence="14">
    <location>
        <begin position="492"/>
        <end position="511"/>
    </location>
</feature>
<evidence type="ECO:0000256" key="10">
    <source>
        <dbReference type="ARBA" id="ARBA00023136"/>
    </source>
</evidence>
<keyword evidence="16" id="KW-1185">Reference proteome</keyword>
<evidence type="ECO:0000256" key="11">
    <source>
        <dbReference type="ARBA" id="ARBA00023201"/>
    </source>
</evidence>
<dbReference type="RefSeq" id="WP_343803498.1">
    <property type="nucleotide sequence ID" value="NZ_BAAAET010000001.1"/>
</dbReference>
<feature type="transmembrane region" description="Helical" evidence="14">
    <location>
        <begin position="67"/>
        <end position="86"/>
    </location>
</feature>
<feature type="transmembrane region" description="Helical" evidence="14">
    <location>
        <begin position="115"/>
        <end position="133"/>
    </location>
</feature>
<evidence type="ECO:0000256" key="3">
    <source>
        <dbReference type="ARBA" id="ARBA00022448"/>
    </source>
</evidence>
<keyword evidence="10 14" id="KW-0472">Membrane</keyword>
<evidence type="ECO:0008006" key="17">
    <source>
        <dbReference type="Google" id="ProtNLM"/>
    </source>
</evidence>
<feature type="transmembrane region" description="Helical" evidence="14">
    <location>
        <begin position="153"/>
        <end position="175"/>
    </location>
</feature>
<keyword evidence="7 14" id="KW-1133">Transmembrane helix</keyword>
<comment type="caution">
    <text evidence="15">The sequence shown here is derived from an EMBL/GenBank/DDBJ whole genome shotgun (WGS) entry which is preliminary data.</text>
</comment>
<feature type="transmembrane region" description="Helical" evidence="14">
    <location>
        <begin position="37"/>
        <end position="55"/>
    </location>
</feature>
<comment type="similarity">
    <text evidence="2">Belongs to the sodium:solute symporter (SSF) (TC 2.A.21) family.</text>
</comment>
<accession>A0ABP3T747</accession>
<feature type="transmembrane region" description="Helical" evidence="14">
    <location>
        <begin position="374"/>
        <end position="394"/>
    </location>
</feature>
<comment type="subcellular location">
    <subcellularLocation>
        <location evidence="1">Cell membrane</location>
        <topology evidence="1">Multi-pass membrane protein</topology>
    </subcellularLocation>
</comment>
<evidence type="ECO:0000256" key="14">
    <source>
        <dbReference type="SAM" id="Phobius"/>
    </source>
</evidence>
<evidence type="ECO:0000256" key="5">
    <source>
        <dbReference type="ARBA" id="ARBA00022692"/>
    </source>
</evidence>
<feature type="transmembrane region" description="Helical" evidence="14">
    <location>
        <begin position="325"/>
        <end position="353"/>
    </location>
</feature>
<keyword evidence="4" id="KW-1003">Cell membrane</keyword>
<gene>
    <name evidence="15" type="ORF">GCM10009104_11270</name>
</gene>
<dbReference type="InterPro" id="IPR050277">
    <property type="entry name" value="Sodium:Solute_Symporter"/>
</dbReference>
<evidence type="ECO:0000256" key="13">
    <source>
        <dbReference type="SAM" id="Coils"/>
    </source>
</evidence>
<proteinExistence type="inferred from homology"/>
<evidence type="ECO:0000256" key="12">
    <source>
        <dbReference type="ARBA" id="ARBA00033708"/>
    </source>
</evidence>
<keyword evidence="13" id="KW-0175">Coiled coil</keyword>
<protein>
    <recommendedName>
        <fullName evidence="17">Na+/proline symporter</fullName>
    </recommendedName>
</protein>
<name>A0ABP3T747_9GAMM</name>
<keyword evidence="9" id="KW-0406">Ion transport</keyword>
<dbReference type="EMBL" id="BAAAET010000001">
    <property type="protein sequence ID" value="GAA0687004.1"/>
    <property type="molecule type" value="Genomic_DNA"/>
</dbReference>
<reference evidence="16" key="1">
    <citation type="journal article" date="2019" name="Int. J. Syst. Evol. Microbiol.">
        <title>The Global Catalogue of Microorganisms (GCM) 10K type strain sequencing project: providing services to taxonomists for standard genome sequencing and annotation.</title>
        <authorList>
            <consortium name="The Broad Institute Genomics Platform"/>
            <consortium name="The Broad Institute Genome Sequencing Center for Infectious Disease"/>
            <person name="Wu L."/>
            <person name="Ma J."/>
        </authorList>
    </citation>
    <scope>NUCLEOTIDE SEQUENCE [LARGE SCALE GENOMIC DNA]</scope>
    <source>
        <strain evidence="16">JCM 15134</strain>
    </source>
</reference>
<feature type="transmembrane region" description="Helical" evidence="14">
    <location>
        <begin position="241"/>
        <end position="258"/>
    </location>
</feature>
<feature type="transmembrane region" description="Helical" evidence="14">
    <location>
        <begin position="279"/>
        <end position="305"/>
    </location>
</feature>
<evidence type="ECO:0000256" key="9">
    <source>
        <dbReference type="ARBA" id="ARBA00023065"/>
    </source>
</evidence>